<dbReference type="Gene3D" id="3.40.50.1820">
    <property type="entry name" value="alpha/beta hydrolase"/>
    <property type="match status" value="1"/>
</dbReference>
<dbReference type="GO" id="GO:0006508">
    <property type="term" value="P:proteolysis"/>
    <property type="evidence" value="ECO:0007669"/>
    <property type="project" value="InterPro"/>
</dbReference>
<sequence>MIEIHHEYIRHIPVLHVVKEGRKNEKLPLVFFLHGFTSAKEHNLHFGYLLAEKGFRVILPDANLHGERSDGRHSEKLAFEFWNIVLQSIRELNDIKEELSQKGLVSSQIGVVGTSMGGITMFGALTQYDWIKVGVSLMGSPYYEKFARDQIESLEKAEMTIPFSENELKEIYTGLRKYDLTFQLDRLAGRPLLIWHGKKDKVVPFQPTFDFYEKIKADYEKTPERLYFLAEDNAEHKVTRKAFLKTVDWFGKFLQ</sequence>
<evidence type="ECO:0000313" key="3">
    <source>
        <dbReference type="Proteomes" id="UP000287296"/>
    </source>
</evidence>
<dbReference type="RefSeq" id="WP_120116427.1">
    <property type="nucleotide sequence ID" value="NZ_BORI01000002.1"/>
</dbReference>
<reference evidence="2 3" key="1">
    <citation type="submission" date="2018-12" db="EMBL/GenBank/DDBJ databases">
        <authorList>
            <person name="Sun L."/>
            <person name="Chen Z."/>
        </authorList>
    </citation>
    <scope>NUCLEOTIDE SEQUENCE [LARGE SCALE GENOMIC DNA]</scope>
    <source>
        <strain evidence="2 3">LMG 29736</strain>
    </source>
</reference>
<dbReference type="Pfam" id="PF00326">
    <property type="entry name" value="Peptidase_S9"/>
    <property type="match status" value="1"/>
</dbReference>
<proteinExistence type="predicted"/>
<dbReference type="SUPFAM" id="SSF53474">
    <property type="entry name" value="alpha/beta-Hydrolases"/>
    <property type="match status" value="1"/>
</dbReference>
<evidence type="ECO:0000259" key="1">
    <source>
        <dbReference type="Pfam" id="PF00326"/>
    </source>
</evidence>
<dbReference type="GO" id="GO:0008236">
    <property type="term" value="F:serine-type peptidase activity"/>
    <property type="evidence" value="ECO:0007669"/>
    <property type="project" value="InterPro"/>
</dbReference>
<dbReference type="InterPro" id="IPR029058">
    <property type="entry name" value="AB_hydrolase_fold"/>
</dbReference>
<dbReference type="InterPro" id="IPR001375">
    <property type="entry name" value="Peptidase_S9_cat"/>
</dbReference>
<dbReference type="Proteomes" id="UP000287296">
    <property type="component" value="Unassembled WGS sequence"/>
</dbReference>
<comment type="caution">
    <text evidence="2">The sequence shown here is derived from an EMBL/GenBank/DDBJ whole genome shotgun (WGS) entry which is preliminary data.</text>
</comment>
<dbReference type="PANTHER" id="PTHR47381">
    <property type="entry name" value="ALPHA/BETA-HYDROLASES SUPERFAMILY PROTEIN"/>
    <property type="match status" value="1"/>
</dbReference>
<name>A0A429X8B2_SIMTE</name>
<dbReference type="OrthoDB" id="31158at2"/>
<dbReference type="PANTHER" id="PTHR47381:SF3">
    <property type="entry name" value="ALPHA_BETA-HYDROLASES SUPERFAMILY PROTEIN"/>
    <property type="match status" value="1"/>
</dbReference>
<organism evidence="2 3">
    <name type="scientific">Siminovitchia terrae</name>
    <name type="common">Bacillus terrae</name>
    <dbReference type="NCBI Taxonomy" id="1914933"/>
    <lineage>
        <taxon>Bacteria</taxon>
        <taxon>Bacillati</taxon>
        <taxon>Bacillota</taxon>
        <taxon>Bacilli</taxon>
        <taxon>Bacillales</taxon>
        <taxon>Bacillaceae</taxon>
        <taxon>Siminovitchia</taxon>
    </lineage>
</organism>
<accession>A0A429X8B2</accession>
<dbReference type="EMBL" id="QYTW02000009">
    <property type="protein sequence ID" value="RST59634.1"/>
    <property type="molecule type" value="Genomic_DNA"/>
</dbReference>
<feature type="domain" description="Peptidase S9 prolyl oligopeptidase catalytic" evidence="1">
    <location>
        <begin position="88"/>
        <end position="252"/>
    </location>
</feature>
<dbReference type="NCBIfam" id="NF007857">
    <property type="entry name" value="PRK10566.1"/>
    <property type="match status" value="1"/>
</dbReference>
<protein>
    <submittedName>
        <fullName evidence="2">Esterase</fullName>
    </submittedName>
</protein>
<gene>
    <name evidence="2" type="ORF">D5F11_011030</name>
</gene>
<dbReference type="AlphaFoldDB" id="A0A429X8B2"/>
<evidence type="ECO:0000313" key="2">
    <source>
        <dbReference type="EMBL" id="RST59634.1"/>
    </source>
</evidence>